<proteinExistence type="predicted"/>
<feature type="non-terminal residue" evidence="1">
    <location>
        <position position="84"/>
    </location>
</feature>
<sequence>ANALSGLPLLMSSLDGLPSPRSPRTQSNAQLMSLAKLANAALCALGGFQETLKPGCEVKITGEGVRGTFGTVVAVSEQNDTVTV</sequence>
<organism evidence="1">
    <name type="scientific">Arion vulgaris</name>
    <dbReference type="NCBI Taxonomy" id="1028688"/>
    <lineage>
        <taxon>Eukaryota</taxon>
        <taxon>Metazoa</taxon>
        <taxon>Spiralia</taxon>
        <taxon>Lophotrochozoa</taxon>
        <taxon>Mollusca</taxon>
        <taxon>Gastropoda</taxon>
        <taxon>Heterobranchia</taxon>
        <taxon>Euthyneura</taxon>
        <taxon>Panpulmonata</taxon>
        <taxon>Eupulmonata</taxon>
        <taxon>Stylommatophora</taxon>
        <taxon>Helicina</taxon>
        <taxon>Arionoidea</taxon>
        <taxon>Arionidae</taxon>
        <taxon>Arion</taxon>
    </lineage>
</organism>
<feature type="non-terminal residue" evidence="1">
    <location>
        <position position="1"/>
    </location>
</feature>
<dbReference type="EMBL" id="HACG01008396">
    <property type="protein sequence ID" value="CEK55261.1"/>
    <property type="molecule type" value="Transcribed_RNA"/>
</dbReference>
<evidence type="ECO:0000313" key="1">
    <source>
        <dbReference type="EMBL" id="CEK55261.1"/>
    </source>
</evidence>
<gene>
    <name evidence="1" type="primary">ORF24761</name>
</gene>
<dbReference type="AlphaFoldDB" id="A0A0B6YHI9"/>
<name>A0A0B6YHI9_9EUPU</name>
<protein>
    <submittedName>
        <fullName evidence="1">Uncharacterized protein</fullName>
    </submittedName>
</protein>
<reference evidence="1" key="1">
    <citation type="submission" date="2014-12" db="EMBL/GenBank/DDBJ databases">
        <title>Insight into the proteome of Arion vulgaris.</title>
        <authorList>
            <person name="Aradska J."/>
            <person name="Bulat T."/>
            <person name="Smidak R."/>
            <person name="Sarate P."/>
            <person name="Gangsoo J."/>
            <person name="Sialana F."/>
            <person name="Bilban M."/>
            <person name="Lubec G."/>
        </authorList>
    </citation>
    <scope>NUCLEOTIDE SEQUENCE</scope>
    <source>
        <tissue evidence="1">Skin</tissue>
    </source>
</reference>
<accession>A0A0B6YHI9</accession>